<organism evidence="1 2">
    <name type="scientific">Desulfamplus magnetovallimortis</name>
    <dbReference type="NCBI Taxonomy" id="1246637"/>
    <lineage>
        <taxon>Bacteria</taxon>
        <taxon>Pseudomonadati</taxon>
        <taxon>Thermodesulfobacteriota</taxon>
        <taxon>Desulfobacteria</taxon>
        <taxon>Desulfobacterales</taxon>
        <taxon>Desulfobacteraceae</taxon>
        <taxon>Desulfamplus</taxon>
    </lineage>
</organism>
<protein>
    <submittedName>
        <fullName evidence="1">Uncharacterized protein</fullName>
    </submittedName>
</protein>
<dbReference type="EMBL" id="FWEV01000141">
    <property type="protein sequence ID" value="SLM30433.1"/>
    <property type="molecule type" value="Genomic_DNA"/>
</dbReference>
<reference evidence="1 2" key="1">
    <citation type="submission" date="2017-03" db="EMBL/GenBank/DDBJ databases">
        <authorList>
            <person name="Afonso C.L."/>
            <person name="Miller P.J."/>
            <person name="Scott M.A."/>
            <person name="Spackman E."/>
            <person name="Goraichik I."/>
            <person name="Dimitrov K.M."/>
            <person name="Suarez D.L."/>
            <person name="Swayne D.E."/>
        </authorList>
    </citation>
    <scope>NUCLEOTIDE SEQUENCE [LARGE SCALE GENOMIC DNA]</scope>
    <source>
        <strain evidence="1">PRJEB14757</strain>
    </source>
</reference>
<evidence type="ECO:0000313" key="1">
    <source>
        <dbReference type="EMBL" id="SLM30433.1"/>
    </source>
</evidence>
<sequence length="62" mass="7339">MNQQILDSFMDSRLSIHYRNLNSHEFKYRASKLDFTQNLMKSHNSRATLSTYLGLCNLELEN</sequence>
<keyword evidence="2" id="KW-1185">Reference proteome</keyword>
<gene>
    <name evidence="1" type="ORF">MTBBW1_2250009</name>
</gene>
<evidence type="ECO:0000313" key="2">
    <source>
        <dbReference type="Proteomes" id="UP000191931"/>
    </source>
</evidence>
<accession>A0A1W1HDC6</accession>
<dbReference type="AlphaFoldDB" id="A0A1W1HDC6"/>
<proteinExistence type="predicted"/>
<dbReference type="Proteomes" id="UP000191931">
    <property type="component" value="Unassembled WGS sequence"/>
</dbReference>
<name>A0A1W1HDC6_9BACT</name>